<dbReference type="EMBL" id="KV407455">
    <property type="protein sequence ID" value="KZF25162.1"/>
    <property type="molecule type" value="Genomic_DNA"/>
</dbReference>
<evidence type="ECO:0000313" key="3">
    <source>
        <dbReference type="Proteomes" id="UP000076632"/>
    </source>
</evidence>
<organism evidence="2 3">
    <name type="scientific">Xylona heveae (strain CBS 132557 / TC161)</name>
    <dbReference type="NCBI Taxonomy" id="1328760"/>
    <lineage>
        <taxon>Eukaryota</taxon>
        <taxon>Fungi</taxon>
        <taxon>Dikarya</taxon>
        <taxon>Ascomycota</taxon>
        <taxon>Pezizomycotina</taxon>
        <taxon>Xylonomycetes</taxon>
        <taxon>Xylonales</taxon>
        <taxon>Xylonaceae</taxon>
        <taxon>Xylona</taxon>
    </lineage>
</organism>
<dbReference type="OMA" id="DVERWAP"/>
<dbReference type="RefSeq" id="XP_018190717.1">
    <property type="nucleotide sequence ID" value="XM_018334739.1"/>
</dbReference>
<evidence type="ECO:0000313" key="2">
    <source>
        <dbReference type="EMBL" id="KZF25162.1"/>
    </source>
</evidence>
<evidence type="ECO:0000256" key="1">
    <source>
        <dbReference type="SAM" id="MobiDB-lite"/>
    </source>
</evidence>
<reference evidence="2 3" key="1">
    <citation type="journal article" date="2016" name="Fungal Biol.">
        <title>The genome of Xylona heveae provides a window into fungal endophytism.</title>
        <authorList>
            <person name="Gazis R."/>
            <person name="Kuo A."/>
            <person name="Riley R."/>
            <person name="LaButti K."/>
            <person name="Lipzen A."/>
            <person name="Lin J."/>
            <person name="Amirebrahimi M."/>
            <person name="Hesse C.N."/>
            <person name="Spatafora J.W."/>
            <person name="Henrissat B."/>
            <person name="Hainaut M."/>
            <person name="Grigoriev I.V."/>
            <person name="Hibbett D.S."/>
        </authorList>
    </citation>
    <scope>NUCLEOTIDE SEQUENCE [LARGE SCALE GENOMIC DNA]</scope>
    <source>
        <strain evidence="2 3">TC161</strain>
    </source>
</reference>
<accession>A0A165INQ1</accession>
<dbReference type="GeneID" id="28899876"/>
<keyword evidence="3" id="KW-1185">Reference proteome</keyword>
<dbReference type="OrthoDB" id="371463at2759"/>
<dbReference type="Proteomes" id="UP000076632">
    <property type="component" value="Unassembled WGS sequence"/>
</dbReference>
<dbReference type="InParanoid" id="A0A165INQ1"/>
<protein>
    <submittedName>
        <fullName evidence="2">Uncharacterized protein</fullName>
    </submittedName>
</protein>
<dbReference type="STRING" id="1328760.A0A165INQ1"/>
<sequence>MPVYLLHGFRWPRASIRIHIILQNLDDAAAEWTIAPGSSESIIGSFHNLYPETMASLPHLRLVEQHDEKDLTTNAVTQPYVFVADKVHTCNLSCDVAEVMGEGVPPEQWGALVELRDQLAPKEKVGWFVVYNGDEERSMTVDDDENDENDEGTKSRRALRKWLGAGGGK</sequence>
<feature type="compositionally biased region" description="Acidic residues" evidence="1">
    <location>
        <begin position="141"/>
        <end position="150"/>
    </location>
</feature>
<proteinExistence type="predicted"/>
<feature type="region of interest" description="Disordered" evidence="1">
    <location>
        <begin position="138"/>
        <end position="169"/>
    </location>
</feature>
<gene>
    <name evidence="2" type="ORF">L228DRAFT_265636</name>
</gene>
<dbReference type="AlphaFoldDB" id="A0A165INQ1"/>
<name>A0A165INQ1_XYLHT</name>